<reference evidence="1" key="1">
    <citation type="journal article" date="2020" name="mSystems">
        <title>Genome- and Community-Level Interaction Insights into Carbon Utilization and Element Cycling Functions of Hydrothermarchaeota in Hydrothermal Sediment.</title>
        <authorList>
            <person name="Zhou Z."/>
            <person name="Liu Y."/>
            <person name="Xu W."/>
            <person name="Pan J."/>
            <person name="Luo Z.H."/>
            <person name="Li M."/>
        </authorList>
    </citation>
    <scope>NUCLEOTIDE SEQUENCE [LARGE SCALE GENOMIC DNA]</scope>
    <source>
        <strain evidence="1">SpSt-1042</strain>
    </source>
</reference>
<name>A0A7C5Z3F8_UNCC3</name>
<dbReference type="InterPro" id="IPR027417">
    <property type="entry name" value="P-loop_NTPase"/>
</dbReference>
<comment type="caution">
    <text evidence="1">The sequence shown here is derived from an EMBL/GenBank/DDBJ whole genome shotgun (WGS) entry which is preliminary data.</text>
</comment>
<dbReference type="Gene3D" id="3.40.50.300">
    <property type="entry name" value="P-loop containing nucleotide triphosphate hydrolases"/>
    <property type="match status" value="1"/>
</dbReference>
<dbReference type="EMBL" id="DRVY01000057">
    <property type="protein sequence ID" value="HHR92259.1"/>
    <property type="molecule type" value="Genomic_DNA"/>
</dbReference>
<dbReference type="SUPFAM" id="SSF52540">
    <property type="entry name" value="P-loop containing nucleoside triphosphate hydrolases"/>
    <property type="match status" value="1"/>
</dbReference>
<dbReference type="AlphaFoldDB" id="A0A7C5Z3F8"/>
<evidence type="ECO:0000313" key="1">
    <source>
        <dbReference type="EMBL" id="HHR92259.1"/>
    </source>
</evidence>
<proteinExistence type="predicted"/>
<organism evidence="1">
    <name type="scientific">candidate division CPR3 bacterium</name>
    <dbReference type="NCBI Taxonomy" id="2268181"/>
    <lineage>
        <taxon>Bacteria</taxon>
        <taxon>Bacteria division CPR3</taxon>
    </lineage>
</organism>
<protein>
    <submittedName>
        <fullName evidence="1">Sulfotransferase</fullName>
    </submittedName>
</protein>
<sequence length="307" mass="36073">MQDFKLIMVSAMYENGGNTCHRHLDGHPELYVYPFESQLGTPLCADYLSSLFPFKYRWPEFSTSGAVEDDFELFFDEELKTRIRAPQSSKFRDANIELNENERKSLFINYMKNKERTRANLVEAFFKATFDAWKNFNRTGKEKIYVGYSPIIGVDGEKILTDFPDAHVIHVVRNPYSAYAETKKRPFPLSLKRYTLTWNIVQYFALVNHKKFPANFHIIRYEDMNKNKSDVFSTLCNKIGISFSETLLYPSWNKKKLSSIHPWGTISVADELTNKKTMSQLREEEMREIKTLSYHSILKEFGYDELF</sequence>
<accession>A0A7C5Z3F8</accession>
<gene>
    <name evidence="1" type="ORF">ENL96_01975</name>
</gene>
<dbReference type="Pfam" id="PF13469">
    <property type="entry name" value="Sulfotransfer_3"/>
    <property type="match status" value="1"/>
</dbReference>
<dbReference type="GO" id="GO:0016740">
    <property type="term" value="F:transferase activity"/>
    <property type="evidence" value="ECO:0007669"/>
    <property type="project" value="UniProtKB-KW"/>
</dbReference>
<keyword evidence="1" id="KW-0808">Transferase</keyword>